<dbReference type="GO" id="GO:0015205">
    <property type="term" value="F:nucleobase transmembrane transporter activity"/>
    <property type="evidence" value="ECO:0007669"/>
    <property type="project" value="TreeGrafter"/>
</dbReference>
<name>A0A9N8YHS6_9GLOM</name>
<keyword evidence="6 8" id="KW-0472">Membrane</keyword>
<evidence type="ECO:0000256" key="8">
    <source>
        <dbReference type="SAM" id="Phobius"/>
    </source>
</evidence>
<comment type="caution">
    <text evidence="9">The sequence shown here is derived from an EMBL/GenBank/DDBJ whole genome shotgun (WGS) entry which is preliminary data.</text>
</comment>
<feature type="transmembrane region" description="Helical" evidence="8">
    <location>
        <begin position="416"/>
        <end position="438"/>
    </location>
</feature>
<feature type="transmembrane region" description="Helical" evidence="8">
    <location>
        <begin position="621"/>
        <end position="642"/>
    </location>
</feature>
<proteinExistence type="inferred from homology"/>
<dbReference type="AlphaFoldDB" id="A0A9N8YHS6"/>
<evidence type="ECO:0000256" key="2">
    <source>
        <dbReference type="ARBA" id="ARBA00007965"/>
    </source>
</evidence>
<keyword evidence="3" id="KW-0813">Transport</keyword>
<comment type="similarity">
    <text evidence="2">Belongs to the SLC29A/ENT transporter (TC 2.A.57) family.</text>
</comment>
<evidence type="ECO:0000256" key="4">
    <source>
        <dbReference type="ARBA" id="ARBA00022692"/>
    </source>
</evidence>
<evidence type="ECO:0000256" key="5">
    <source>
        <dbReference type="ARBA" id="ARBA00022989"/>
    </source>
</evidence>
<feature type="transmembrane region" description="Helical" evidence="8">
    <location>
        <begin position="252"/>
        <end position="274"/>
    </location>
</feature>
<feature type="coiled-coil region" evidence="7">
    <location>
        <begin position="15"/>
        <end position="84"/>
    </location>
</feature>
<dbReference type="InterPro" id="IPR038511">
    <property type="entry name" value="TAP42/TAP46-like_sf"/>
</dbReference>
<dbReference type="OrthoDB" id="10261753at2759"/>
<feature type="transmembrane region" description="Helical" evidence="8">
    <location>
        <begin position="351"/>
        <end position="370"/>
    </location>
</feature>
<organism evidence="9 10">
    <name type="scientific">Diversispora eburnea</name>
    <dbReference type="NCBI Taxonomy" id="1213867"/>
    <lineage>
        <taxon>Eukaryota</taxon>
        <taxon>Fungi</taxon>
        <taxon>Fungi incertae sedis</taxon>
        <taxon>Mucoromycota</taxon>
        <taxon>Glomeromycotina</taxon>
        <taxon>Glomeromycetes</taxon>
        <taxon>Diversisporales</taxon>
        <taxon>Diversisporaceae</taxon>
        <taxon>Diversispora</taxon>
    </lineage>
</organism>
<accession>A0A9N8YHS6</accession>
<feature type="transmembrane region" description="Helical" evidence="8">
    <location>
        <begin position="294"/>
        <end position="312"/>
    </location>
</feature>
<dbReference type="Pfam" id="PF04177">
    <property type="entry name" value="TAP42"/>
    <property type="match status" value="1"/>
</dbReference>
<evidence type="ECO:0000313" key="10">
    <source>
        <dbReference type="Proteomes" id="UP000789706"/>
    </source>
</evidence>
<feature type="transmembrane region" description="Helical" evidence="8">
    <location>
        <begin position="587"/>
        <end position="609"/>
    </location>
</feature>
<evidence type="ECO:0000313" key="9">
    <source>
        <dbReference type="EMBL" id="CAG8432717.1"/>
    </source>
</evidence>
<evidence type="ECO:0000256" key="7">
    <source>
        <dbReference type="SAM" id="Coils"/>
    </source>
</evidence>
<evidence type="ECO:0000256" key="3">
    <source>
        <dbReference type="ARBA" id="ARBA00022448"/>
    </source>
</evidence>
<dbReference type="PANTHER" id="PTHR10332:SF88">
    <property type="entry name" value="EQUILIBRATIVE NUCLEOSIDE TRANSPORTER 1, ISOFORM A"/>
    <property type="match status" value="1"/>
</dbReference>
<protein>
    <submittedName>
        <fullName evidence="9">5699_t:CDS:1</fullName>
    </submittedName>
</protein>
<dbReference type="GO" id="GO:0000329">
    <property type="term" value="C:fungal-type vacuole membrane"/>
    <property type="evidence" value="ECO:0007669"/>
    <property type="project" value="TreeGrafter"/>
</dbReference>
<dbReference type="Gene3D" id="1.20.1250.20">
    <property type="entry name" value="MFS general substrate transporter like domains"/>
    <property type="match status" value="1"/>
</dbReference>
<feature type="transmembrane region" description="Helical" evidence="8">
    <location>
        <begin position="555"/>
        <end position="575"/>
    </location>
</feature>
<keyword evidence="5 8" id="KW-1133">Transmembrane helix</keyword>
<feature type="transmembrane region" description="Helical" evidence="8">
    <location>
        <begin position="319"/>
        <end position="339"/>
    </location>
</feature>
<dbReference type="SUPFAM" id="SSF103473">
    <property type="entry name" value="MFS general substrate transporter"/>
    <property type="match status" value="1"/>
</dbReference>
<dbReference type="GO" id="GO:0005886">
    <property type="term" value="C:plasma membrane"/>
    <property type="evidence" value="ECO:0007669"/>
    <property type="project" value="TreeGrafter"/>
</dbReference>
<dbReference type="GO" id="GO:0009966">
    <property type="term" value="P:regulation of signal transduction"/>
    <property type="evidence" value="ECO:0007669"/>
    <property type="project" value="InterPro"/>
</dbReference>
<dbReference type="InterPro" id="IPR007304">
    <property type="entry name" value="TAP46-like"/>
</dbReference>
<keyword evidence="10" id="KW-1185">Reference proteome</keyword>
<feature type="transmembrane region" description="Helical" evidence="8">
    <location>
        <begin position="477"/>
        <end position="500"/>
    </location>
</feature>
<dbReference type="InterPro" id="IPR002259">
    <property type="entry name" value="Eqnu_transpt"/>
</dbReference>
<dbReference type="Proteomes" id="UP000789706">
    <property type="component" value="Unassembled WGS sequence"/>
</dbReference>
<keyword evidence="4 8" id="KW-0812">Transmembrane</keyword>
<feature type="transmembrane region" description="Helical" evidence="8">
    <location>
        <begin position="512"/>
        <end position="529"/>
    </location>
</feature>
<dbReference type="PANTHER" id="PTHR10332">
    <property type="entry name" value="EQUILIBRATIVE NUCLEOSIDE TRANSPORTER"/>
    <property type="match status" value="1"/>
</dbReference>
<dbReference type="EMBL" id="CAJVPK010000001">
    <property type="protein sequence ID" value="CAG8432717.1"/>
    <property type="molecule type" value="Genomic_DNA"/>
</dbReference>
<reference evidence="9" key="1">
    <citation type="submission" date="2021-06" db="EMBL/GenBank/DDBJ databases">
        <authorList>
            <person name="Kallberg Y."/>
            <person name="Tangrot J."/>
            <person name="Rosling A."/>
        </authorList>
    </citation>
    <scope>NUCLEOTIDE SEQUENCE</scope>
    <source>
        <strain evidence="9">AZ414A</strain>
    </source>
</reference>
<dbReference type="GO" id="GO:0034257">
    <property type="term" value="F:nicotinamide riboside transmembrane transporter activity"/>
    <property type="evidence" value="ECO:0007669"/>
    <property type="project" value="TreeGrafter"/>
</dbReference>
<evidence type="ECO:0000256" key="6">
    <source>
        <dbReference type="ARBA" id="ARBA00023136"/>
    </source>
</evidence>
<comment type="subcellular location">
    <subcellularLocation>
        <location evidence="1">Membrane</location>
        <topology evidence="1">Multi-pass membrane protein</topology>
    </subcellularLocation>
</comment>
<dbReference type="Gene3D" id="1.25.40.540">
    <property type="entry name" value="TAP42-like family"/>
    <property type="match status" value="1"/>
</dbReference>
<keyword evidence="7" id="KW-0175">Coiled coil</keyword>
<evidence type="ECO:0000256" key="1">
    <source>
        <dbReference type="ARBA" id="ARBA00004141"/>
    </source>
</evidence>
<sequence length="654" mass="74463">MERADVINKDPAMKRQEKIARYKREKETKAKLEKLQQLLSSIENDNDKEDIDRNCVLTCIDLFIQKSIEQLSSINQEMDLLNNMRKSEDHIKQSGVNEKEIVPSTNTLKDGNGPLLSSEGRPLRPFIITSKREEIRQQVFRPGWRLPTMTIDEYLQQEKERGNIISGGGQMPEKKEINDNDEEAIDAETYRLRELDEFKDVNPRGWENEGYQPIYTSNTSPIEIEDDEDIENDNVSVALLSKPEIPKDKYKFVYLIFFVQGLAQLLGWNVFITASVFFKSRFRGSSYEDSFENYFSFIFMSSNLIFLIHALYTQKSANLSHRITFSLLVSMITFLLVAISTKYENFFTPSGYFYFITLMVFVSGIVSAYMQNGTFGIVSRFPPTHVQAVMSGQGAATSISQIFISLASADDLAHGAFIYFISAFIVIILAFILHFGLIRLPLYLHYIPIEKTIVENPPNLTNLNNRLILDTFAKIRIMAFAVAFVFVVTLGIFPSITALIKSVTDDENKNKFQMDYLFIPLHFLIYNLGDWFGRSLPTFESYVITDPKKLASMSISRIIFIPLFLLCNVDVGVTGKRILPLLINNDLLYLFILSLFATSNGYLTSLLMMAAPQLENVEKDLAGTIMTFFLVFGLSIGSIISFPLRYLSCGGECV</sequence>
<dbReference type="Pfam" id="PF01733">
    <property type="entry name" value="Nucleoside_tran"/>
    <property type="match status" value="1"/>
</dbReference>
<gene>
    <name evidence="9" type="ORF">DEBURN_LOCUS45</name>
</gene>
<dbReference type="PRINTS" id="PR01130">
    <property type="entry name" value="DERENTRNSPRT"/>
</dbReference>
<dbReference type="InterPro" id="IPR036259">
    <property type="entry name" value="MFS_trans_sf"/>
</dbReference>